<feature type="transmembrane region" description="Helical" evidence="7">
    <location>
        <begin position="115"/>
        <end position="137"/>
    </location>
</feature>
<feature type="transmembrane region" description="Helical" evidence="7">
    <location>
        <begin position="7"/>
        <end position="29"/>
    </location>
</feature>
<evidence type="ECO:0000256" key="1">
    <source>
        <dbReference type="ARBA" id="ARBA00004651"/>
    </source>
</evidence>
<comment type="similarity">
    <text evidence="2">Belongs to the acyltransferase 3 family.</text>
</comment>
<sequence length="357" mass="39684">MQKRIEYLDIVKVIAIFLVVFCHFVLLAQTVPANLLMSACWSGVPMFFLVNGALLFTRPLRLKKHISKTLAIYLVLVVWRLIYLFPVGAVSRVPLSGFGKNQIFLYLFAFGNLDGIGIGHLWFIEALLAVYLLFPLFRICFSHPLGRKLILFFAVYGLVMTNGMTALQILLDALAAAGWIGTFPLSSLNVLNPFGTYANMLGFFLLGAWIHTGPAIGGSRRAQRLIGAGMAVLGLPGIWGVKWYLSGTPVWDGILLTEGYRHIPVILLALGVFLLCRDLTIKNRFLSAAVRAVAKRTLGIYYLHWVFGWLLVPYMALLFPRFSVGTNVLKTFALIIPALLCTVLLEKIPVVRRLVTG</sequence>
<evidence type="ECO:0000256" key="5">
    <source>
        <dbReference type="ARBA" id="ARBA00022989"/>
    </source>
</evidence>
<dbReference type="GO" id="GO:0005886">
    <property type="term" value="C:plasma membrane"/>
    <property type="evidence" value="ECO:0007669"/>
    <property type="project" value="UniProtKB-SubCell"/>
</dbReference>
<dbReference type="PANTHER" id="PTHR40074">
    <property type="entry name" value="O-ACETYLTRANSFERASE WECH"/>
    <property type="match status" value="1"/>
</dbReference>
<gene>
    <name evidence="9" type="ORF">H9831_09825</name>
</gene>
<feature type="domain" description="Acyltransferase 3" evidence="8">
    <location>
        <begin position="6"/>
        <end position="345"/>
    </location>
</feature>
<organism evidence="9 10">
    <name type="scientific">Candidatus Eisenbergiella pullistercoris</name>
    <dbReference type="NCBI Taxonomy" id="2838555"/>
    <lineage>
        <taxon>Bacteria</taxon>
        <taxon>Bacillati</taxon>
        <taxon>Bacillota</taxon>
        <taxon>Clostridia</taxon>
        <taxon>Lachnospirales</taxon>
        <taxon>Lachnospiraceae</taxon>
        <taxon>Eisenbergiella</taxon>
    </lineage>
</organism>
<protein>
    <submittedName>
        <fullName evidence="9">Acyltransferase</fullName>
    </submittedName>
</protein>
<feature type="transmembrane region" description="Helical" evidence="7">
    <location>
        <begin position="149"/>
        <end position="171"/>
    </location>
</feature>
<keyword evidence="4 7" id="KW-0812">Transmembrane</keyword>
<keyword evidence="9" id="KW-0012">Acyltransferase</keyword>
<evidence type="ECO:0000256" key="2">
    <source>
        <dbReference type="ARBA" id="ARBA00007400"/>
    </source>
</evidence>
<reference evidence="9" key="1">
    <citation type="journal article" date="2021" name="PeerJ">
        <title>Extensive microbial diversity within the chicken gut microbiome revealed by metagenomics and culture.</title>
        <authorList>
            <person name="Gilroy R."/>
            <person name="Ravi A."/>
            <person name="Getino M."/>
            <person name="Pursley I."/>
            <person name="Horton D.L."/>
            <person name="Alikhan N.F."/>
            <person name="Baker D."/>
            <person name="Gharbi K."/>
            <person name="Hall N."/>
            <person name="Watson M."/>
            <person name="Adriaenssens E.M."/>
            <person name="Foster-Nyarko E."/>
            <person name="Jarju S."/>
            <person name="Secka A."/>
            <person name="Antonio M."/>
            <person name="Oren A."/>
            <person name="Chaudhuri R.R."/>
            <person name="La Ragione R."/>
            <person name="Hildebrand F."/>
            <person name="Pallen M.J."/>
        </authorList>
    </citation>
    <scope>NUCLEOTIDE SEQUENCE</scope>
    <source>
        <strain evidence="9">ChiSxjej3B15-24422</strain>
    </source>
</reference>
<dbReference type="EMBL" id="DXDD01000123">
    <property type="protein sequence ID" value="HIY60962.1"/>
    <property type="molecule type" value="Genomic_DNA"/>
</dbReference>
<accession>A0A9D1YTN6</accession>
<dbReference type="Pfam" id="PF01757">
    <property type="entry name" value="Acyl_transf_3"/>
    <property type="match status" value="1"/>
</dbReference>
<evidence type="ECO:0000256" key="3">
    <source>
        <dbReference type="ARBA" id="ARBA00022475"/>
    </source>
</evidence>
<evidence type="ECO:0000256" key="6">
    <source>
        <dbReference type="ARBA" id="ARBA00023136"/>
    </source>
</evidence>
<comment type="caution">
    <text evidence="9">The sequence shown here is derived from an EMBL/GenBank/DDBJ whole genome shotgun (WGS) entry which is preliminary data.</text>
</comment>
<evidence type="ECO:0000259" key="8">
    <source>
        <dbReference type="Pfam" id="PF01757"/>
    </source>
</evidence>
<keyword evidence="3" id="KW-1003">Cell membrane</keyword>
<evidence type="ECO:0000256" key="7">
    <source>
        <dbReference type="SAM" id="Phobius"/>
    </source>
</evidence>
<comment type="subcellular location">
    <subcellularLocation>
        <location evidence="1">Cell membrane</location>
        <topology evidence="1">Multi-pass membrane protein</topology>
    </subcellularLocation>
</comment>
<proteinExistence type="inferred from homology"/>
<dbReference type="GO" id="GO:0009246">
    <property type="term" value="P:enterobacterial common antigen biosynthetic process"/>
    <property type="evidence" value="ECO:0007669"/>
    <property type="project" value="TreeGrafter"/>
</dbReference>
<feature type="transmembrane region" description="Helical" evidence="7">
    <location>
        <begin position="35"/>
        <end position="57"/>
    </location>
</feature>
<keyword evidence="9" id="KW-0808">Transferase</keyword>
<feature type="transmembrane region" description="Helical" evidence="7">
    <location>
        <begin position="298"/>
        <end position="316"/>
    </location>
</feature>
<feature type="transmembrane region" description="Helical" evidence="7">
    <location>
        <begin position="259"/>
        <end position="277"/>
    </location>
</feature>
<evidence type="ECO:0000313" key="9">
    <source>
        <dbReference type="EMBL" id="HIY60962.1"/>
    </source>
</evidence>
<keyword evidence="5 7" id="KW-1133">Transmembrane helix</keyword>
<feature type="transmembrane region" description="Helical" evidence="7">
    <location>
        <begin position="69"/>
        <end position="95"/>
    </location>
</feature>
<feature type="transmembrane region" description="Helical" evidence="7">
    <location>
        <begin position="222"/>
        <end position="239"/>
    </location>
</feature>
<reference evidence="9" key="2">
    <citation type="submission" date="2021-04" db="EMBL/GenBank/DDBJ databases">
        <authorList>
            <person name="Gilroy R."/>
        </authorList>
    </citation>
    <scope>NUCLEOTIDE SEQUENCE</scope>
    <source>
        <strain evidence="9">ChiSxjej3B15-24422</strain>
    </source>
</reference>
<dbReference type="Proteomes" id="UP000824007">
    <property type="component" value="Unassembled WGS sequence"/>
</dbReference>
<dbReference type="AlphaFoldDB" id="A0A9D1YTN6"/>
<dbReference type="PANTHER" id="PTHR40074:SF2">
    <property type="entry name" value="O-ACETYLTRANSFERASE WECH"/>
    <property type="match status" value="1"/>
</dbReference>
<evidence type="ECO:0000313" key="10">
    <source>
        <dbReference type="Proteomes" id="UP000824007"/>
    </source>
</evidence>
<dbReference type="GO" id="GO:0016413">
    <property type="term" value="F:O-acetyltransferase activity"/>
    <property type="evidence" value="ECO:0007669"/>
    <property type="project" value="TreeGrafter"/>
</dbReference>
<feature type="transmembrane region" description="Helical" evidence="7">
    <location>
        <begin position="328"/>
        <end position="345"/>
    </location>
</feature>
<keyword evidence="6 7" id="KW-0472">Membrane</keyword>
<evidence type="ECO:0000256" key="4">
    <source>
        <dbReference type="ARBA" id="ARBA00022692"/>
    </source>
</evidence>
<name>A0A9D1YTN6_9FIRM</name>
<feature type="transmembrane region" description="Helical" evidence="7">
    <location>
        <begin position="191"/>
        <end position="210"/>
    </location>
</feature>
<dbReference type="InterPro" id="IPR002656">
    <property type="entry name" value="Acyl_transf_3_dom"/>
</dbReference>